<evidence type="ECO:0000313" key="2">
    <source>
        <dbReference type="EMBL" id="MBO8432391.1"/>
    </source>
</evidence>
<accession>A0A9D9DTZ4</accession>
<protein>
    <submittedName>
        <fullName evidence="2">Endonuclease/exonuclease/phosphatase family protein</fullName>
    </submittedName>
</protein>
<feature type="domain" description="Endonuclease/exonuclease/phosphatase" evidence="1">
    <location>
        <begin position="32"/>
        <end position="347"/>
    </location>
</feature>
<comment type="caution">
    <text evidence="2">The sequence shown here is derived from an EMBL/GenBank/DDBJ whole genome shotgun (WGS) entry which is preliminary data.</text>
</comment>
<keyword evidence="2" id="KW-0378">Hydrolase</keyword>
<name>A0A9D9DTZ4_9BACT</name>
<sequence length="352" mass="39768">MKKHILVVLAVLLFLPLCLTGQEKKQYQMGMIGFYNLENLFDTIDDPNTNDQEFLPKGSYGWNGTKYHSKLHNLAHVISTMGTEISGHYFHCPDILGVSEIENRLVLEDLVSQPELAPYNFGIVHYDGPDARGVDVGLIYKKGKFTVLGSRSARLHDPSDPGFKTRDQLLVSGLYMGDTIHIIVNHWPSRLGGEKRSSPKREMAARLTRSMVDSLLAINPEAKVIVMGDLNDDPKNKSVVEVMNAPMTDDYTKLQPGQMFNTSYGLYRRGVGTLCYRGQWNLFDQILITQGLVGKDRSTLKFYGYRIYNDESLNQKSGRYIGYPLRTHAGGVYLNGYSDHYPVFMLVIKDNL</sequence>
<dbReference type="PANTHER" id="PTHR42834:SF1">
    <property type="entry name" value="ENDONUCLEASE_EXONUCLEASE_PHOSPHATASE FAMILY PROTEIN (AFU_ORTHOLOGUE AFUA_3G09210)"/>
    <property type="match status" value="1"/>
</dbReference>
<dbReference type="PANTHER" id="PTHR42834">
    <property type="entry name" value="ENDONUCLEASE/EXONUCLEASE/PHOSPHATASE FAMILY PROTEIN (AFU_ORTHOLOGUE AFUA_3G09210)"/>
    <property type="match status" value="1"/>
</dbReference>
<organism evidence="2 3">
    <name type="scientific">Candidatus Pullibacteroides excrementavium</name>
    <dbReference type="NCBI Taxonomy" id="2840905"/>
    <lineage>
        <taxon>Bacteria</taxon>
        <taxon>Pseudomonadati</taxon>
        <taxon>Bacteroidota</taxon>
        <taxon>Bacteroidia</taxon>
        <taxon>Bacteroidales</taxon>
        <taxon>Candidatus Pullibacteroides</taxon>
    </lineage>
</organism>
<dbReference type="SUPFAM" id="SSF56219">
    <property type="entry name" value="DNase I-like"/>
    <property type="match status" value="1"/>
</dbReference>
<keyword evidence="2" id="KW-0540">Nuclease</keyword>
<keyword evidence="2" id="KW-0255">Endonuclease</keyword>
<reference evidence="2" key="1">
    <citation type="submission" date="2020-10" db="EMBL/GenBank/DDBJ databases">
        <authorList>
            <person name="Gilroy R."/>
        </authorList>
    </citation>
    <scope>NUCLEOTIDE SEQUENCE</scope>
    <source>
        <strain evidence="2">2889</strain>
    </source>
</reference>
<proteinExistence type="predicted"/>
<gene>
    <name evidence="2" type="ORF">IAB08_03740</name>
</gene>
<evidence type="ECO:0000259" key="1">
    <source>
        <dbReference type="Pfam" id="PF19580"/>
    </source>
</evidence>
<reference evidence="2" key="2">
    <citation type="journal article" date="2021" name="PeerJ">
        <title>Extensive microbial diversity within the chicken gut microbiome revealed by metagenomics and culture.</title>
        <authorList>
            <person name="Gilroy R."/>
            <person name="Ravi A."/>
            <person name="Getino M."/>
            <person name="Pursley I."/>
            <person name="Horton D.L."/>
            <person name="Alikhan N.F."/>
            <person name="Baker D."/>
            <person name="Gharbi K."/>
            <person name="Hall N."/>
            <person name="Watson M."/>
            <person name="Adriaenssens E.M."/>
            <person name="Foster-Nyarko E."/>
            <person name="Jarju S."/>
            <person name="Secka A."/>
            <person name="Antonio M."/>
            <person name="Oren A."/>
            <person name="Chaudhuri R.R."/>
            <person name="La Ragione R."/>
            <person name="Hildebrand F."/>
            <person name="Pallen M.J."/>
        </authorList>
    </citation>
    <scope>NUCLEOTIDE SEQUENCE</scope>
    <source>
        <strain evidence="2">2889</strain>
    </source>
</reference>
<dbReference type="InterPro" id="IPR005135">
    <property type="entry name" value="Endo/exonuclease/phosphatase"/>
</dbReference>
<dbReference type="Gene3D" id="3.60.10.10">
    <property type="entry name" value="Endonuclease/exonuclease/phosphatase"/>
    <property type="match status" value="1"/>
</dbReference>
<dbReference type="InterPro" id="IPR036691">
    <property type="entry name" value="Endo/exonu/phosph_ase_sf"/>
</dbReference>
<dbReference type="Proteomes" id="UP000823612">
    <property type="component" value="Unassembled WGS sequence"/>
</dbReference>
<evidence type="ECO:0000313" key="3">
    <source>
        <dbReference type="Proteomes" id="UP000823612"/>
    </source>
</evidence>
<dbReference type="Pfam" id="PF19580">
    <property type="entry name" value="Exo_endo_phos_3"/>
    <property type="match status" value="1"/>
</dbReference>
<dbReference type="GO" id="GO:0004519">
    <property type="term" value="F:endonuclease activity"/>
    <property type="evidence" value="ECO:0007669"/>
    <property type="project" value="UniProtKB-KW"/>
</dbReference>
<dbReference type="EMBL" id="JADIMZ010000054">
    <property type="protein sequence ID" value="MBO8432391.1"/>
    <property type="molecule type" value="Genomic_DNA"/>
</dbReference>
<dbReference type="AlphaFoldDB" id="A0A9D9DTZ4"/>